<dbReference type="RefSeq" id="WP_378573618.1">
    <property type="nucleotide sequence ID" value="NZ_JBHSFQ010000008.1"/>
</dbReference>
<sequence>MPERLPCRPLRTGVFTMVCAGLSALGHAVGSGHGIPLPGLLLGVAVVAAAAWTASAKRQGPWMLAAWMLWGQLTLHLAFSFTQSLGSGHLAHQGAPPPEGGVPGWTMIAMHVVAAAISAWWLHLGENRLFAFLRFMALSFFALLLLPGAAPAWRETVAPRRPAEDERSWLPPPYLRHVHVRRGPPRPRAA</sequence>
<comment type="caution">
    <text evidence="2">The sequence shown here is derived from an EMBL/GenBank/DDBJ whole genome shotgun (WGS) entry which is preliminary data.</text>
</comment>
<evidence type="ECO:0000313" key="3">
    <source>
        <dbReference type="Proteomes" id="UP001595923"/>
    </source>
</evidence>
<accession>A0ABV9DUM5</accession>
<dbReference type="EMBL" id="JBHSFQ010000008">
    <property type="protein sequence ID" value="MFC4562415.1"/>
    <property type="molecule type" value="Genomic_DNA"/>
</dbReference>
<evidence type="ECO:0000313" key="2">
    <source>
        <dbReference type="EMBL" id="MFC4562415.1"/>
    </source>
</evidence>
<feature type="transmembrane region" description="Helical" evidence="1">
    <location>
        <begin position="129"/>
        <end position="150"/>
    </location>
</feature>
<proteinExistence type="predicted"/>
<evidence type="ECO:0000256" key="1">
    <source>
        <dbReference type="SAM" id="Phobius"/>
    </source>
</evidence>
<feature type="transmembrane region" description="Helical" evidence="1">
    <location>
        <begin position="102"/>
        <end position="122"/>
    </location>
</feature>
<organism evidence="2 3">
    <name type="scientific">Nocardiopsis mangrovi</name>
    <dbReference type="NCBI Taxonomy" id="1179818"/>
    <lineage>
        <taxon>Bacteria</taxon>
        <taxon>Bacillati</taxon>
        <taxon>Actinomycetota</taxon>
        <taxon>Actinomycetes</taxon>
        <taxon>Streptosporangiales</taxon>
        <taxon>Nocardiopsidaceae</taxon>
        <taxon>Nocardiopsis</taxon>
    </lineage>
</organism>
<name>A0ABV9DUM5_9ACTN</name>
<keyword evidence="3" id="KW-1185">Reference proteome</keyword>
<feature type="transmembrane region" description="Helical" evidence="1">
    <location>
        <begin position="35"/>
        <end position="55"/>
    </location>
</feature>
<evidence type="ECO:0008006" key="4">
    <source>
        <dbReference type="Google" id="ProtNLM"/>
    </source>
</evidence>
<gene>
    <name evidence="2" type="ORF">ACFO4E_11180</name>
</gene>
<keyword evidence="1" id="KW-0812">Transmembrane</keyword>
<reference evidence="3" key="1">
    <citation type="journal article" date="2019" name="Int. J. Syst. Evol. Microbiol.">
        <title>The Global Catalogue of Microorganisms (GCM) 10K type strain sequencing project: providing services to taxonomists for standard genome sequencing and annotation.</title>
        <authorList>
            <consortium name="The Broad Institute Genomics Platform"/>
            <consortium name="The Broad Institute Genome Sequencing Center for Infectious Disease"/>
            <person name="Wu L."/>
            <person name="Ma J."/>
        </authorList>
    </citation>
    <scope>NUCLEOTIDE SEQUENCE [LARGE SCALE GENOMIC DNA]</scope>
    <source>
        <strain evidence="3">XZYJ18</strain>
    </source>
</reference>
<protein>
    <recommendedName>
        <fullName evidence="4">MFS transporter</fullName>
    </recommendedName>
</protein>
<feature type="transmembrane region" description="Helical" evidence="1">
    <location>
        <begin position="12"/>
        <end position="29"/>
    </location>
</feature>
<keyword evidence="1" id="KW-0472">Membrane</keyword>
<feature type="transmembrane region" description="Helical" evidence="1">
    <location>
        <begin position="62"/>
        <end position="82"/>
    </location>
</feature>
<keyword evidence="1" id="KW-1133">Transmembrane helix</keyword>
<dbReference type="Proteomes" id="UP001595923">
    <property type="component" value="Unassembled WGS sequence"/>
</dbReference>